<comment type="caution">
    <text evidence="1">The sequence shown here is derived from an EMBL/GenBank/DDBJ whole genome shotgun (WGS) entry which is preliminary data.</text>
</comment>
<reference evidence="1" key="1">
    <citation type="submission" date="2022-02" db="EMBL/GenBank/DDBJ databases">
        <title>The genome sequence of Ruegeria sp. 1NDH52C.</title>
        <authorList>
            <person name="Du J."/>
        </authorList>
    </citation>
    <scope>NUCLEOTIDE SEQUENCE</scope>
    <source>
        <strain evidence="1">1NDH52C</strain>
    </source>
</reference>
<organism evidence="1 2">
    <name type="scientific">Ruegeria alba</name>
    <dbReference type="NCBI Taxonomy" id="2916756"/>
    <lineage>
        <taxon>Bacteria</taxon>
        <taxon>Pseudomonadati</taxon>
        <taxon>Pseudomonadota</taxon>
        <taxon>Alphaproteobacteria</taxon>
        <taxon>Rhodobacterales</taxon>
        <taxon>Roseobacteraceae</taxon>
        <taxon>Ruegeria</taxon>
    </lineage>
</organism>
<accession>A0ABS9NS44</accession>
<evidence type="ECO:0000313" key="2">
    <source>
        <dbReference type="Proteomes" id="UP001165279"/>
    </source>
</evidence>
<sequence length="159" mass="17013">MNQAQTDIAAIADWLAQASRFKKAPMSGEIAFGPYATILPTDPDTTDYPDVADLAEGGAVFFVPTSQLVKVPVPHLDMKPEGHPVLIERIRHLFTFKLGGDLPAVWTLAIANPATSIRDVLAAEGLAGLELDAVAILAVPIWTPPAEDRATVADLCRYP</sequence>
<evidence type="ECO:0000313" key="1">
    <source>
        <dbReference type="EMBL" id="MCG6557045.1"/>
    </source>
</evidence>
<name>A0ABS9NS44_9RHOB</name>
<proteinExistence type="predicted"/>
<keyword evidence="2" id="KW-1185">Reference proteome</keyword>
<dbReference type="Proteomes" id="UP001165279">
    <property type="component" value="Unassembled WGS sequence"/>
</dbReference>
<dbReference type="RefSeq" id="WP_234136758.1">
    <property type="nucleotide sequence ID" value="NZ_JAKOEM010000001.1"/>
</dbReference>
<dbReference type="EMBL" id="JAKOEM010000001">
    <property type="protein sequence ID" value="MCG6557045.1"/>
    <property type="molecule type" value="Genomic_DNA"/>
</dbReference>
<evidence type="ECO:0008006" key="3">
    <source>
        <dbReference type="Google" id="ProtNLM"/>
    </source>
</evidence>
<protein>
    <recommendedName>
        <fullName evidence="3">SseB protein N-terminal domain-containing protein</fullName>
    </recommendedName>
</protein>
<gene>
    <name evidence="1" type="ORF">MB818_02455</name>
</gene>